<feature type="transmembrane region" description="Helical" evidence="8">
    <location>
        <begin position="248"/>
        <end position="273"/>
    </location>
</feature>
<evidence type="ECO:0000256" key="6">
    <source>
        <dbReference type="ARBA" id="ARBA00022989"/>
    </source>
</evidence>
<keyword evidence="7 8" id="KW-0472">Membrane</keyword>
<keyword evidence="3" id="KW-0813">Transport</keyword>
<name>A0A6N9Q8S0_9BACL</name>
<evidence type="ECO:0000256" key="3">
    <source>
        <dbReference type="ARBA" id="ARBA00022448"/>
    </source>
</evidence>
<comment type="caution">
    <text evidence="9">The sequence shown here is derived from an EMBL/GenBank/DDBJ whole genome shotgun (WGS) entry which is preliminary data.</text>
</comment>
<dbReference type="EMBL" id="SIJB01000067">
    <property type="protein sequence ID" value="NBI31229.1"/>
    <property type="molecule type" value="Genomic_DNA"/>
</dbReference>
<keyword evidence="5 8" id="KW-0812">Transmembrane</keyword>
<feature type="transmembrane region" description="Helical" evidence="8">
    <location>
        <begin position="165"/>
        <end position="184"/>
    </location>
</feature>
<evidence type="ECO:0000256" key="7">
    <source>
        <dbReference type="ARBA" id="ARBA00023136"/>
    </source>
</evidence>
<feature type="transmembrane region" description="Helical" evidence="8">
    <location>
        <begin position="20"/>
        <end position="42"/>
    </location>
</feature>
<protein>
    <recommendedName>
        <fullName evidence="11">Spore germination protein (Amino acid permease)</fullName>
    </recommendedName>
</protein>
<keyword evidence="4" id="KW-0309">Germination</keyword>
<dbReference type="InterPro" id="IPR004761">
    <property type="entry name" value="Spore_GerAB"/>
</dbReference>
<accession>A0A6N9Q8S0</accession>
<feature type="transmembrane region" description="Helical" evidence="8">
    <location>
        <begin position="124"/>
        <end position="145"/>
    </location>
</feature>
<gene>
    <name evidence="9" type="ORF">ERL59_20070</name>
</gene>
<evidence type="ECO:0000313" key="9">
    <source>
        <dbReference type="EMBL" id="NBI31229.1"/>
    </source>
</evidence>
<feature type="transmembrane region" description="Helical" evidence="8">
    <location>
        <begin position="54"/>
        <end position="77"/>
    </location>
</feature>
<dbReference type="GO" id="GO:0016020">
    <property type="term" value="C:membrane"/>
    <property type="evidence" value="ECO:0007669"/>
    <property type="project" value="UniProtKB-SubCell"/>
</dbReference>
<feature type="transmembrane region" description="Helical" evidence="8">
    <location>
        <begin position="285"/>
        <end position="302"/>
    </location>
</feature>
<comment type="similarity">
    <text evidence="2">Belongs to the amino acid-polyamine-organocation (APC) superfamily. Spore germination protein (SGP) (TC 2.A.3.9) family.</text>
</comment>
<reference evidence="9 10" key="1">
    <citation type="submission" date="2019-01" db="EMBL/GenBank/DDBJ databases">
        <title>Chengkuizengella sp. nov., isolated from deep-sea sediment of East Pacific Ocean.</title>
        <authorList>
            <person name="Yang J."/>
            <person name="Lai Q."/>
            <person name="Shao Z."/>
        </authorList>
    </citation>
    <scope>NUCLEOTIDE SEQUENCE [LARGE SCALE GENOMIC DNA]</scope>
    <source>
        <strain evidence="9 10">YPA3-1-1</strain>
    </source>
</reference>
<feature type="transmembrane region" description="Helical" evidence="8">
    <location>
        <begin position="308"/>
        <end position="330"/>
    </location>
</feature>
<evidence type="ECO:0000256" key="2">
    <source>
        <dbReference type="ARBA" id="ARBA00007998"/>
    </source>
</evidence>
<feature type="transmembrane region" description="Helical" evidence="8">
    <location>
        <begin position="89"/>
        <end position="112"/>
    </location>
</feature>
<comment type="subcellular location">
    <subcellularLocation>
        <location evidence="1">Membrane</location>
        <topology evidence="1">Multi-pass membrane protein</topology>
    </subcellularLocation>
</comment>
<dbReference type="AlphaFoldDB" id="A0A6N9Q8S0"/>
<dbReference type="PANTHER" id="PTHR34975">
    <property type="entry name" value="SPORE GERMINATION PROTEIN A2"/>
    <property type="match status" value="1"/>
</dbReference>
<evidence type="ECO:0008006" key="11">
    <source>
        <dbReference type="Google" id="ProtNLM"/>
    </source>
</evidence>
<sequence>MSLATARVPQILSSDVNKDAWISVLISGLLLQLVIIMIWLLLKRYPTITWYQILSATLGSFMGKIISLSFAGYFIYIATMEVLSAAELLQFWMLTFTPKFIIIILVTFAGILLARENLQTIIRFYTFTVILIIIFPILATVTFINSDIRYILPLGSTGTSAILNASYESFCSLTGIIAMIMIYVQTKGSALQKLGTISLANLCMTLFFSFLLFSASVVLSPELLTVAKFYAIFTVRDLTLGLIQRIDLYYVLIGLLFKIVSCVTFLYLSASGIGHVLGKNHHREAVPYLGLIVILLALSPLFDTTNINNIVTVTFVVIIPSLLLIFSYMFNRNKNLM</sequence>
<dbReference type="Pfam" id="PF03845">
    <property type="entry name" value="Spore_permease"/>
    <property type="match status" value="1"/>
</dbReference>
<evidence type="ECO:0000256" key="4">
    <source>
        <dbReference type="ARBA" id="ARBA00022544"/>
    </source>
</evidence>
<evidence type="ECO:0000256" key="5">
    <source>
        <dbReference type="ARBA" id="ARBA00022692"/>
    </source>
</evidence>
<evidence type="ECO:0000313" key="10">
    <source>
        <dbReference type="Proteomes" id="UP000448943"/>
    </source>
</evidence>
<organism evidence="9 10">
    <name type="scientific">Chengkuizengella marina</name>
    <dbReference type="NCBI Taxonomy" id="2507566"/>
    <lineage>
        <taxon>Bacteria</taxon>
        <taxon>Bacillati</taxon>
        <taxon>Bacillota</taxon>
        <taxon>Bacilli</taxon>
        <taxon>Bacillales</taxon>
        <taxon>Paenibacillaceae</taxon>
        <taxon>Chengkuizengella</taxon>
    </lineage>
</organism>
<keyword evidence="10" id="KW-1185">Reference proteome</keyword>
<dbReference type="Proteomes" id="UP000448943">
    <property type="component" value="Unassembled WGS sequence"/>
</dbReference>
<evidence type="ECO:0000256" key="1">
    <source>
        <dbReference type="ARBA" id="ARBA00004141"/>
    </source>
</evidence>
<keyword evidence="6 8" id="KW-1133">Transmembrane helix</keyword>
<evidence type="ECO:0000256" key="8">
    <source>
        <dbReference type="SAM" id="Phobius"/>
    </source>
</evidence>
<proteinExistence type="inferred from homology"/>
<dbReference type="OrthoDB" id="2446105at2"/>
<dbReference type="GO" id="GO:0009847">
    <property type="term" value="P:spore germination"/>
    <property type="evidence" value="ECO:0007669"/>
    <property type="project" value="InterPro"/>
</dbReference>
<dbReference type="PANTHER" id="PTHR34975:SF2">
    <property type="entry name" value="SPORE GERMINATION PROTEIN A2"/>
    <property type="match status" value="1"/>
</dbReference>
<feature type="transmembrane region" description="Helical" evidence="8">
    <location>
        <begin position="196"/>
        <end position="219"/>
    </location>
</feature>